<evidence type="ECO:0000256" key="1">
    <source>
        <dbReference type="SAM" id="MobiDB-lite"/>
    </source>
</evidence>
<evidence type="ECO:0000313" key="2">
    <source>
        <dbReference type="EnsemblPlants" id="KQL29859"/>
    </source>
</evidence>
<keyword evidence="3" id="KW-1185">Reference proteome</keyword>
<proteinExistence type="predicted"/>
<sequence>MELWASSVSFFRIHTRAFFFHRTPPSPTEQRGQLGPALQLPAKSIGGGAKRDSVWGKNFAGRAQSEPEP</sequence>
<reference evidence="3" key="1">
    <citation type="journal article" date="2012" name="Nat. Biotechnol.">
        <title>Reference genome sequence of the model plant Setaria.</title>
        <authorList>
            <person name="Bennetzen J.L."/>
            <person name="Schmutz J."/>
            <person name="Wang H."/>
            <person name="Percifield R."/>
            <person name="Hawkins J."/>
            <person name="Pontaroli A.C."/>
            <person name="Estep M."/>
            <person name="Feng L."/>
            <person name="Vaughn J.N."/>
            <person name="Grimwood J."/>
            <person name="Jenkins J."/>
            <person name="Barry K."/>
            <person name="Lindquist E."/>
            <person name="Hellsten U."/>
            <person name="Deshpande S."/>
            <person name="Wang X."/>
            <person name="Wu X."/>
            <person name="Mitros T."/>
            <person name="Triplett J."/>
            <person name="Yang X."/>
            <person name="Ye C.Y."/>
            <person name="Mauro-Herrera M."/>
            <person name="Wang L."/>
            <person name="Li P."/>
            <person name="Sharma M."/>
            <person name="Sharma R."/>
            <person name="Ronald P.C."/>
            <person name="Panaud O."/>
            <person name="Kellogg E.A."/>
            <person name="Brutnell T.P."/>
            <person name="Doust A.N."/>
            <person name="Tuskan G.A."/>
            <person name="Rokhsar D."/>
            <person name="Devos K.M."/>
        </authorList>
    </citation>
    <scope>NUCLEOTIDE SEQUENCE [LARGE SCALE GENOMIC DNA]</scope>
    <source>
        <strain evidence="3">cv. Yugu1</strain>
    </source>
</reference>
<organism evidence="2 3">
    <name type="scientific">Setaria italica</name>
    <name type="common">Foxtail millet</name>
    <name type="synonym">Panicum italicum</name>
    <dbReference type="NCBI Taxonomy" id="4555"/>
    <lineage>
        <taxon>Eukaryota</taxon>
        <taxon>Viridiplantae</taxon>
        <taxon>Streptophyta</taxon>
        <taxon>Embryophyta</taxon>
        <taxon>Tracheophyta</taxon>
        <taxon>Spermatophyta</taxon>
        <taxon>Magnoliopsida</taxon>
        <taxon>Liliopsida</taxon>
        <taxon>Poales</taxon>
        <taxon>Poaceae</taxon>
        <taxon>PACMAD clade</taxon>
        <taxon>Panicoideae</taxon>
        <taxon>Panicodae</taxon>
        <taxon>Paniceae</taxon>
        <taxon>Cenchrinae</taxon>
        <taxon>Setaria</taxon>
    </lineage>
</organism>
<dbReference type="HOGENOM" id="CLU_2780632_0_0_1"/>
<feature type="region of interest" description="Disordered" evidence="1">
    <location>
        <begin position="23"/>
        <end position="69"/>
    </location>
</feature>
<reference evidence="2" key="2">
    <citation type="submission" date="2018-08" db="UniProtKB">
        <authorList>
            <consortium name="EnsemblPlants"/>
        </authorList>
    </citation>
    <scope>IDENTIFICATION</scope>
    <source>
        <strain evidence="2">Yugu1</strain>
    </source>
</reference>
<dbReference type="InParanoid" id="K3YXF1"/>
<dbReference type="EMBL" id="AGNK02000360">
    <property type="status" value="NOT_ANNOTATED_CDS"/>
    <property type="molecule type" value="Genomic_DNA"/>
</dbReference>
<dbReference type="EnsemblPlants" id="KQL29859">
    <property type="protein sequence ID" value="KQL29859"/>
    <property type="gene ID" value="SETIT_018947mg"/>
</dbReference>
<evidence type="ECO:0000313" key="3">
    <source>
        <dbReference type="Proteomes" id="UP000004995"/>
    </source>
</evidence>
<dbReference type="AlphaFoldDB" id="K3YXF1"/>
<dbReference type="Proteomes" id="UP000004995">
    <property type="component" value="Unassembled WGS sequence"/>
</dbReference>
<name>K3YXF1_SETIT</name>
<accession>K3YXF1</accession>
<dbReference type="Gramene" id="KQL29859">
    <property type="protein sequence ID" value="KQL29859"/>
    <property type="gene ID" value="SETIT_018947mg"/>
</dbReference>
<protein>
    <submittedName>
        <fullName evidence="2">Uncharacterized protein</fullName>
    </submittedName>
</protein>